<keyword evidence="3" id="KW-0808">Transferase</keyword>
<dbReference type="GO" id="GO:0032259">
    <property type="term" value="P:methylation"/>
    <property type="evidence" value="ECO:0007669"/>
    <property type="project" value="UniProtKB-KW"/>
</dbReference>
<dbReference type="VEuPathDB" id="MicrosporidiaDB:H312_01199"/>
<dbReference type="Pfam" id="PF13489">
    <property type="entry name" value="Methyltransf_23"/>
    <property type="match status" value="1"/>
</dbReference>
<dbReference type="SUPFAM" id="SSF53335">
    <property type="entry name" value="S-adenosyl-L-methionine-dependent methyltransferases"/>
    <property type="match status" value="1"/>
</dbReference>
<gene>
    <name evidence="4" type="ORF">H312_01199</name>
</gene>
<dbReference type="HOGENOM" id="CLU_029724_1_1_1"/>
<keyword evidence="2" id="KW-0489">Methyltransferase</keyword>
<dbReference type="PANTHER" id="PTHR22809">
    <property type="entry name" value="METHYLTRANSFERASE-RELATED"/>
    <property type="match status" value="1"/>
</dbReference>
<evidence type="ECO:0008006" key="6">
    <source>
        <dbReference type="Google" id="ProtNLM"/>
    </source>
</evidence>
<evidence type="ECO:0000256" key="2">
    <source>
        <dbReference type="ARBA" id="ARBA00022603"/>
    </source>
</evidence>
<dbReference type="Proteomes" id="UP000030655">
    <property type="component" value="Unassembled WGS sequence"/>
</dbReference>
<dbReference type="GO" id="GO:0008757">
    <property type="term" value="F:S-adenosylmethionine-dependent methyltransferase activity"/>
    <property type="evidence" value="ECO:0007669"/>
    <property type="project" value="UniProtKB-ARBA"/>
</dbReference>
<accession>A0A059F290</accession>
<dbReference type="OrthoDB" id="2192652at2759"/>
<sequence>MKDPRVLTDTSNKYTYNAWDIAYLTEEESKKLIDKIEKDNTLIKNDIEITCRTPWETFYKNHKTNFYKDRSWILKDYPFIFNKRVLDAGCGVGNSLFNLKNAVGCDFSENAISLAKERLPNLTFFVHDLTSDEEIEGKFDVILLIFTLSAIDPIFHKKILKKLKNNLNDGGIIIIKDFGYMDFRQQKYKSEQIIKHNFYKRGDNTFTYFFKEHELIDMATELGFVPEIKMLNTLTVNRKRLVEMFRVTISGILRLK</sequence>
<evidence type="ECO:0000256" key="1">
    <source>
        <dbReference type="ARBA" id="ARBA00009725"/>
    </source>
</evidence>
<protein>
    <recommendedName>
        <fullName evidence="6">Methyltransferase-like protein</fullName>
    </recommendedName>
</protein>
<dbReference type="PANTHER" id="PTHR22809:SF5">
    <property type="entry name" value="TRNA N(3)-METHYLCYTIDINE METHYLTRANSFERASE METTL6"/>
    <property type="match status" value="1"/>
</dbReference>
<proteinExistence type="inferred from homology"/>
<comment type="similarity">
    <text evidence="1">Belongs to the methyltransferase superfamily. METL family.</text>
</comment>
<evidence type="ECO:0000313" key="4">
    <source>
        <dbReference type="EMBL" id="KCZ81320.1"/>
    </source>
</evidence>
<reference evidence="5" key="1">
    <citation type="submission" date="2013-02" db="EMBL/GenBank/DDBJ databases">
        <authorList>
            <consortium name="The Broad Institute Genome Sequencing Platform"/>
            <person name="Cuomo C."/>
            <person name="Becnel J."/>
            <person name="Sanscrainte N."/>
            <person name="Walker B."/>
            <person name="Young S.K."/>
            <person name="Zeng Q."/>
            <person name="Gargeya S."/>
            <person name="Fitzgerald M."/>
            <person name="Haas B."/>
            <person name="Abouelleil A."/>
            <person name="Alvarado L."/>
            <person name="Arachchi H.M."/>
            <person name="Berlin A.M."/>
            <person name="Chapman S.B."/>
            <person name="Dewar J."/>
            <person name="Goldberg J."/>
            <person name="Griggs A."/>
            <person name="Gujja S."/>
            <person name="Hansen M."/>
            <person name="Howarth C."/>
            <person name="Imamovic A."/>
            <person name="Larimer J."/>
            <person name="McCowan C."/>
            <person name="Murphy C."/>
            <person name="Neiman D."/>
            <person name="Pearson M."/>
            <person name="Priest M."/>
            <person name="Roberts A."/>
            <person name="Saif S."/>
            <person name="Shea T."/>
            <person name="Sisk P."/>
            <person name="Sykes S."/>
            <person name="Wortman J."/>
            <person name="Nusbaum C."/>
            <person name="Birren B."/>
        </authorList>
    </citation>
    <scope>NUCLEOTIDE SEQUENCE [LARGE SCALE GENOMIC DNA]</scope>
    <source>
        <strain evidence="5">PRA339</strain>
    </source>
</reference>
<dbReference type="Gene3D" id="3.40.50.150">
    <property type="entry name" value="Vaccinia Virus protein VP39"/>
    <property type="match status" value="1"/>
</dbReference>
<dbReference type="InterPro" id="IPR029063">
    <property type="entry name" value="SAM-dependent_MTases_sf"/>
</dbReference>
<organism evidence="4 5">
    <name type="scientific">Anncaliia algerae PRA339</name>
    <dbReference type="NCBI Taxonomy" id="1288291"/>
    <lineage>
        <taxon>Eukaryota</taxon>
        <taxon>Fungi</taxon>
        <taxon>Fungi incertae sedis</taxon>
        <taxon>Microsporidia</taxon>
        <taxon>Tubulinosematoidea</taxon>
        <taxon>Tubulinosematidae</taxon>
        <taxon>Anncaliia</taxon>
    </lineage>
</organism>
<evidence type="ECO:0000256" key="3">
    <source>
        <dbReference type="ARBA" id="ARBA00022679"/>
    </source>
</evidence>
<dbReference type="STRING" id="1288291.A0A059F290"/>
<dbReference type="GO" id="GO:0008173">
    <property type="term" value="F:RNA methyltransferase activity"/>
    <property type="evidence" value="ECO:0007669"/>
    <property type="project" value="UniProtKB-ARBA"/>
</dbReference>
<name>A0A059F290_9MICR</name>
<reference evidence="4 5" key="2">
    <citation type="submission" date="2014-03" db="EMBL/GenBank/DDBJ databases">
        <title>The Genome Sequence of Anncaliia algerae insect isolate PRA339.</title>
        <authorList>
            <consortium name="The Broad Institute Genome Sequencing Platform"/>
            <consortium name="The Broad Institute Genome Sequencing Center for Infectious Disease"/>
            <person name="Cuomo C."/>
            <person name="Becnel J."/>
            <person name="Sanscrainte N."/>
            <person name="Walker B."/>
            <person name="Young S.K."/>
            <person name="Zeng Q."/>
            <person name="Gargeya S."/>
            <person name="Fitzgerald M."/>
            <person name="Haas B."/>
            <person name="Abouelleil A."/>
            <person name="Alvarado L."/>
            <person name="Arachchi H.M."/>
            <person name="Berlin A.M."/>
            <person name="Chapman S.B."/>
            <person name="Dewar J."/>
            <person name="Goldberg J."/>
            <person name="Griggs A."/>
            <person name="Gujja S."/>
            <person name="Hansen M."/>
            <person name="Howarth C."/>
            <person name="Imamovic A."/>
            <person name="Larimer J."/>
            <person name="McCowan C."/>
            <person name="Murphy C."/>
            <person name="Neiman D."/>
            <person name="Pearson M."/>
            <person name="Priest M."/>
            <person name="Roberts A."/>
            <person name="Saif S."/>
            <person name="Shea T."/>
            <person name="Sisk P."/>
            <person name="Sykes S."/>
            <person name="Wortman J."/>
            <person name="Nusbaum C."/>
            <person name="Birren B."/>
        </authorList>
    </citation>
    <scope>NUCLEOTIDE SEQUENCE [LARGE SCALE GENOMIC DNA]</scope>
    <source>
        <strain evidence="4 5">PRA339</strain>
    </source>
</reference>
<dbReference type="InterPro" id="IPR026113">
    <property type="entry name" value="METTL2/6/8-like"/>
</dbReference>
<dbReference type="AlphaFoldDB" id="A0A059F290"/>
<dbReference type="EMBL" id="KK365144">
    <property type="protein sequence ID" value="KCZ81320.1"/>
    <property type="molecule type" value="Genomic_DNA"/>
</dbReference>
<dbReference type="CDD" id="cd02440">
    <property type="entry name" value="AdoMet_MTases"/>
    <property type="match status" value="1"/>
</dbReference>
<keyword evidence="5" id="KW-1185">Reference proteome</keyword>
<evidence type="ECO:0000313" key="5">
    <source>
        <dbReference type="Proteomes" id="UP000030655"/>
    </source>
</evidence>